<dbReference type="InterPro" id="IPR043128">
    <property type="entry name" value="Rev_trsase/Diguanyl_cyclase"/>
</dbReference>
<gene>
    <name evidence="5" type="ORF">CYJ22_00995</name>
</gene>
<protein>
    <submittedName>
        <fullName evidence="5">ImpB/MucB/SamB family protein</fullName>
    </submittedName>
</protein>
<dbReference type="Gene3D" id="3.40.1170.60">
    <property type="match status" value="1"/>
</dbReference>
<dbReference type="Proteomes" id="UP000234198">
    <property type="component" value="Unassembled WGS sequence"/>
</dbReference>
<dbReference type="EMBL" id="PKKM01000001">
    <property type="protein sequence ID" value="PKY65496.1"/>
    <property type="molecule type" value="Genomic_DNA"/>
</dbReference>
<dbReference type="GO" id="GO:0006281">
    <property type="term" value="P:DNA repair"/>
    <property type="evidence" value="ECO:0007669"/>
    <property type="project" value="InterPro"/>
</dbReference>
<dbReference type="Gene3D" id="3.30.70.270">
    <property type="match status" value="1"/>
</dbReference>
<dbReference type="InterPro" id="IPR043502">
    <property type="entry name" value="DNA/RNA_pol_sf"/>
</dbReference>
<dbReference type="SUPFAM" id="SSF56672">
    <property type="entry name" value="DNA/RNA polymerases"/>
    <property type="match status" value="1"/>
</dbReference>
<evidence type="ECO:0000256" key="2">
    <source>
        <dbReference type="ARBA" id="ARBA00022763"/>
    </source>
</evidence>
<comment type="similarity">
    <text evidence="1">Belongs to the DNA polymerase type-Y family.</text>
</comment>
<dbReference type="AlphaFoldDB" id="A0A2I1I2Y4"/>
<accession>A0A2I1I2Y4</accession>
<dbReference type="PANTHER" id="PTHR35369">
    <property type="entry name" value="BLR3025 PROTEIN-RELATED"/>
    <property type="match status" value="1"/>
</dbReference>
<feature type="domain" description="UmuC" evidence="4">
    <location>
        <begin position="31"/>
        <end position="134"/>
    </location>
</feature>
<dbReference type="Pfam" id="PF00817">
    <property type="entry name" value="IMS"/>
    <property type="match status" value="1"/>
</dbReference>
<dbReference type="InterPro" id="IPR001126">
    <property type="entry name" value="UmuC"/>
</dbReference>
<evidence type="ECO:0000259" key="4">
    <source>
        <dbReference type="PROSITE" id="PS50173"/>
    </source>
</evidence>
<evidence type="ECO:0000313" key="5">
    <source>
        <dbReference type="EMBL" id="PKY65496.1"/>
    </source>
</evidence>
<dbReference type="RefSeq" id="WP_101600402.1">
    <property type="nucleotide sequence ID" value="NZ_PKKM01000001.1"/>
</dbReference>
<comment type="caution">
    <text evidence="5">The sequence shown here is derived from an EMBL/GenBank/DDBJ whole genome shotgun (WGS) entry which is preliminary data.</text>
</comment>
<keyword evidence="2" id="KW-0227">DNA damage</keyword>
<dbReference type="InterPro" id="IPR050356">
    <property type="entry name" value="SulA_CellDiv_inhibitor"/>
</dbReference>
<dbReference type="PANTHER" id="PTHR35369:SF2">
    <property type="entry name" value="BLR3025 PROTEIN"/>
    <property type="match status" value="1"/>
</dbReference>
<name>A0A2I1I2Y4_9ACTO</name>
<evidence type="ECO:0000256" key="3">
    <source>
        <dbReference type="ARBA" id="ARBA00025589"/>
    </source>
</evidence>
<evidence type="ECO:0000256" key="1">
    <source>
        <dbReference type="ARBA" id="ARBA00010945"/>
    </source>
</evidence>
<organism evidence="5 6">
    <name type="scientific">Schaalia odontolytica</name>
    <dbReference type="NCBI Taxonomy" id="1660"/>
    <lineage>
        <taxon>Bacteria</taxon>
        <taxon>Bacillati</taxon>
        <taxon>Actinomycetota</taxon>
        <taxon>Actinomycetes</taxon>
        <taxon>Actinomycetales</taxon>
        <taxon>Actinomycetaceae</taxon>
        <taxon>Schaalia</taxon>
    </lineage>
</organism>
<dbReference type="PROSITE" id="PS50173">
    <property type="entry name" value="UMUC"/>
    <property type="match status" value="1"/>
</dbReference>
<dbReference type="CDD" id="cd03468">
    <property type="entry name" value="PolY_like"/>
    <property type="match status" value="1"/>
</dbReference>
<comment type="function">
    <text evidence="3">Poorly processive, error-prone DNA polymerase involved in untargeted mutagenesis. Copies undamaged DNA at stalled replication forks, which arise in vivo from mismatched or misaligned primer ends. These misaligned primers can be extended by PolIV. Exhibits no 3'-5' exonuclease (proofreading) activity. May be involved in translesional synthesis, in conjunction with the beta clamp from PolIII.</text>
</comment>
<sequence>MVVWVPDWPVHCLVVDLPPGGTGAVAHSERIEVASAAARSAGVRSGMSVREATYVCPDLICLPRDPDREARAFSAVVDAFDSVAAGVECVRPGVARCRARGPARWHGSEEAAASALVSAIEEAVGVECFVGVADGPVASLEAAREGRIVPVGENQLFLGRIPLHRALWAVPAAMTDRAADTLDLLQGLGINTCADFLALGRGRVCERFGDVGEQLWNLASGGDSAITLAGRIQPDITMECVIDVGGESIDTMMAPIHRIARDLSQRLGRGGLVSQTLRIDVEDAGGGQRTRTWSGCDVCVSDDVALRVRWTLAGWTSGIEGPSGAVTCIRVTACDPRVGRSASALWGRSDRERDVSRSVVRIQGMAGPDSLMIPRVQGGYDPRSRVVMARWGSESLLRSHEGAWEGRIAHPPATLFDEPVRVRIVGASGAFDDVRVDHRGALSATPAYLVSERDTSQSVPGRGRRAAIARVEGPWPVGGRWWAQERPRAYMRALLEDGRDILLVWKEGEWAIEGLAQ</sequence>
<proteinExistence type="inferred from homology"/>
<evidence type="ECO:0000313" key="6">
    <source>
        <dbReference type="Proteomes" id="UP000234198"/>
    </source>
</evidence>
<reference evidence="5 6" key="1">
    <citation type="submission" date="2017-12" db="EMBL/GenBank/DDBJ databases">
        <title>Phylogenetic diversity of female urinary microbiome.</title>
        <authorList>
            <person name="Thomas-White K."/>
            <person name="Wolfe A.J."/>
        </authorList>
    </citation>
    <scope>NUCLEOTIDE SEQUENCE [LARGE SCALE GENOMIC DNA]</scope>
    <source>
        <strain evidence="5 6">UMB0018</strain>
    </source>
</reference>